<dbReference type="Gene3D" id="1.20.920.10">
    <property type="entry name" value="Bromodomain-like"/>
    <property type="match status" value="1"/>
</dbReference>
<evidence type="ECO:0000256" key="4">
    <source>
        <dbReference type="ARBA" id="ARBA00023163"/>
    </source>
</evidence>
<proteinExistence type="evidence at protein level"/>
<keyword evidence="5" id="KW-0539">Nucleus</keyword>
<dbReference type="Pfam" id="PF00439">
    <property type="entry name" value="Bromodomain"/>
    <property type="match status" value="1"/>
</dbReference>
<evidence type="ECO:0000256" key="3">
    <source>
        <dbReference type="ARBA" id="ARBA00023117"/>
    </source>
</evidence>
<feature type="domain" description="Bromo" evidence="8">
    <location>
        <begin position="160"/>
        <end position="230"/>
    </location>
</feature>
<dbReference type="GO" id="GO:0005634">
    <property type="term" value="C:nucleus"/>
    <property type="evidence" value="ECO:0000318"/>
    <property type="project" value="GO_Central"/>
</dbReference>
<reference evidence="10" key="2">
    <citation type="submission" date="2020-05" db="UniProtKB">
        <authorList>
            <consortium name="EnsemblMetazoa"/>
        </authorList>
    </citation>
    <scope>IDENTIFICATION</scope>
    <source>
        <strain evidence="10">wikel</strain>
    </source>
</reference>
<evidence type="ECO:0000256" key="6">
    <source>
        <dbReference type="PROSITE-ProRule" id="PRU00035"/>
    </source>
</evidence>
<dbReference type="SMART" id="SM00297">
    <property type="entry name" value="BROMO"/>
    <property type="match status" value="1"/>
</dbReference>
<dbReference type="GO" id="GO:0061733">
    <property type="term" value="F:protein-lysine-acetyltransferase activity"/>
    <property type="evidence" value="ECO:0007669"/>
    <property type="project" value="UniProtKB-EC"/>
</dbReference>
<evidence type="ECO:0000256" key="5">
    <source>
        <dbReference type="ARBA" id="ARBA00023242"/>
    </source>
</evidence>
<feature type="region of interest" description="Disordered" evidence="7">
    <location>
        <begin position="278"/>
        <end position="317"/>
    </location>
</feature>
<keyword evidence="12" id="KW-1267">Proteomics identification</keyword>
<gene>
    <name evidence="9" type="ORF">IscW_ISCW012050</name>
</gene>
<dbReference type="InterPro" id="IPR051831">
    <property type="entry name" value="Bromodomain_contain_prot"/>
</dbReference>
<dbReference type="HOGENOM" id="CLU_020704_1_0_1"/>
<keyword evidence="11" id="KW-1185">Reference proteome</keyword>
<organism>
    <name type="scientific">Ixodes scapularis</name>
    <name type="common">Black-legged tick</name>
    <name type="synonym">Deer tick</name>
    <dbReference type="NCBI Taxonomy" id="6945"/>
    <lineage>
        <taxon>Eukaryota</taxon>
        <taxon>Metazoa</taxon>
        <taxon>Ecdysozoa</taxon>
        <taxon>Arthropoda</taxon>
        <taxon>Chelicerata</taxon>
        <taxon>Arachnida</taxon>
        <taxon>Acari</taxon>
        <taxon>Parasitiformes</taxon>
        <taxon>Ixodida</taxon>
        <taxon>Ixodoidea</taxon>
        <taxon>Ixodidae</taxon>
        <taxon>Ixodinae</taxon>
        <taxon>Ixodes</taxon>
    </lineage>
</organism>
<evidence type="ECO:0000313" key="11">
    <source>
        <dbReference type="Proteomes" id="UP000001555"/>
    </source>
</evidence>
<reference evidence="9 11" key="1">
    <citation type="submission" date="2008-03" db="EMBL/GenBank/DDBJ databases">
        <title>Annotation of Ixodes scapularis.</title>
        <authorList>
            <consortium name="Ixodes scapularis Genome Project Consortium"/>
            <person name="Caler E."/>
            <person name="Hannick L.I."/>
            <person name="Bidwell S."/>
            <person name="Joardar V."/>
            <person name="Thiagarajan M."/>
            <person name="Amedeo P."/>
            <person name="Galinsky K.J."/>
            <person name="Schobel S."/>
            <person name="Inman J."/>
            <person name="Hostetler J."/>
            <person name="Miller J."/>
            <person name="Hammond M."/>
            <person name="Megy K."/>
            <person name="Lawson D."/>
            <person name="Kodira C."/>
            <person name="Sutton G."/>
            <person name="Meyer J."/>
            <person name="Hill C.A."/>
            <person name="Birren B."/>
            <person name="Nene V."/>
            <person name="Collins F."/>
            <person name="Alarcon-Chaidez F."/>
            <person name="Wikel S."/>
            <person name="Strausberg R."/>
        </authorList>
    </citation>
    <scope>NUCLEOTIDE SEQUENCE [LARGE SCALE GENOMIC DNA]</scope>
    <source>
        <strain evidence="11">Wikel</strain>
        <strain evidence="9">Wikel colony</strain>
    </source>
</reference>
<dbReference type="VEuPathDB" id="VectorBase:ISCP_036680"/>
<dbReference type="AlphaFoldDB" id="B7QD88"/>
<name>B7QD88_IXOSC</name>
<dbReference type="EnsemblMetazoa" id="ISCW012050-RA">
    <property type="protein sequence ID" value="ISCW012050-PA"/>
    <property type="gene ID" value="ISCW012050"/>
</dbReference>
<dbReference type="EMBL" id="ABJB010949179">
    <property type="status" value="NOT_ANNOTATED_CDS"/>
    <property type="molecule type" value="Genomic_DNA"/>
</dbReference>
<dbReference type="SUPFAM" id="SSF47370">
    <property type="entry name" value="Bromodomain"/>
    <property type="match status" value="1"/>
</dbReference>
<dbReference type="EMBL" id="DS911780">
    <property type="protein sequence ID" value="EEC16810.1"/>
    <property type="molecule type" value="Genomic_DNA"/>
</dbReference>
<protein>
    <submittedName>
        <fullName evidence="9 10">Bromodomain-containing protein, putative</fullName>
        <ecNumber evidence="9">2.3.1.48</ecNumber>
    </submittedName>
</protein>
<dbReference type="EMBL" id="ABJB010166628">
    <property type="status" value="NOT_ANNOTATED_CDS"/>
    <property type="molecule type" value="Genomic_DNA"/>
</dbReference>
<dbReference type="OrthoDB" id="21648at2759"/>
<dbReference type="PANTHER" id="PTHR22881:SF27">
    <property type="entry name" value="BROMODOMAIN CONTAINING 7_9"/>
    <property type="match status" value="1"/>
</dbReference>
<dbReference type="PRINTS" id="PR00503">
    <property type="entry name" value="BROMODOMAIN"/>
</dbReference>
<keyword evidence="9" id="KW-0012">Acyltransferase</keyword>
<dbReference type="GO" id="GO:0006357">
    <property type="term" value="P:regulation of transcription by RNA polymerase II"/>
    <property type="evidence" value="ECO:0000318"/>
    <property type="project" value="GO_Central"/>
</dbReference>
<dbReference type="InterPro" id="IPR001487">
    <property type="entry name" value="Bromodomain"/>
</dbReference>
<dbReference type="Proteomes" id="UP000001555">
    <property type="component" value="Unassembled WGS sequence"/>
</dbReference>
<keyword evidence="9" id="KW-0808">Transferase</keyword>
<dbReference type="STRING" id="6945.B7QD88"/>
<feature type="region of interest" description="Disordered" evidence="7">
    <location>
        <begin position="1"/>
        <end position="135"/>
    </location>
</feature>
<evidence type="ECO:0000256" key="1">
    <source>
        <dbReference type="ARBA" id="ARBA00004123"/>
    </source>
</evidence>
<dbReference type="VEuPathDB" id="VectorBase:ISCW012050"/>
<dbReference type="InterPro" id="IPR036427">
    <property type="entry name" value="Bromodomain-like_sf"/>
</dbReference>
<dbReference type="Pfam" id="PF12024">
    <property type="entry name" value="DUF3512"/>
    <property type="match status" value="2"/>
</dbReference>
<dbReference type="PANTHER" id="PTHR22881">
    <property type="entry name" value="BROMODOMAIN CONTAINING PROTEIN"/>
    <property type="match status" value="1"/>
</dbReference>
<feature type="non-terminal residue" evidence="9">
    <location>
        <position position="569"/>
    </location>
</feature>
<keyword evidence="4" id="KW-0804">Transcription</keyword>
<dbReference type="PROSITE" id="PS50014">
    <property type="entry name" value="BROMODOMAIN_2"/>
    <property type="match status" value="1"/>
</dbReference>
<keyword evidence="2" id="KW-0805">Transcription regulation</keyword>
<dbReference type="InterPro" id="IPR021900">
    <property type="entry name" value="DUF3512"/>
</dbReference>
<dbReference type="FunCoup" id="B7QD88">
    <property type="interactions" value="1696"/>
</dbReference>
<comment type="subcellular location">
    <subcellularLocation>
        <location evidence="1">Nucleus</location>
    </subcellularLocation>
</comment>
<evidence type="ECO:0000313" key="9">
    <source>
        <dbReference type="EMBL" id="EEC16810.1"/>
    </source>
</evidence>
<evidence type="ECO:0000256" key="7">
    <source>
        <dbReference type="SAM" id="MobiDB-lite"/>
    </source>
</evidence>
<evidence type="ECO:0000256" key="2">
    <source>
        <dbReference type="ARBA" id="ARBA00023015"/>
    </source>
</evidence>
<feature type="compositionally biased region" description="Basic and acidic residues" evidence="7">
    <location>
        <begin position="67"/>
        <end position="92"/>
    </location>
</feature>
<evidence type="ECO:0007829" key="12">
    <source>
        <dbReference type="PeptideAtlas" id="B7QD88"/>
    </source>
</evidence>
<dbReference type="EMBL" id="ABJB010712461">
    <property type="status" value="NOT_ANNOTATED_CDS"/>
    <property type="molecule type" value="Genomic_DNA"/>
</dbReference>
<dbReference type="EMBL" id="ABJB010813201">
    <property type="status" value="NOT_ANNOTATED_CDS"/>
    <property type="molecule type" value="Genomic_DNA"/>
</dbReference>
<accession>B7QD88</accession>
<evidence type="ECO:0000313" key="10">
    <source>
        <dbReference type="EnsemblMetazoa" id="ISCW012050-PA"/>
    </source>
</evidence>
<feature type="compositionally biased region" description="Low complexity" evidence="7">
    <location>
        <begin position="47"/>
        <end position="63"/>
    </location>
</feature>
<feature type="compositionally biased region" description="Basic residues" evidence="7">
    <location>
        <begin position="1"/>
        <end position="12"/>
    </location>
</feature>
<dbReference type="PaxDb" id="6945-B7QD88"/>
<sequence>MGSKKHKKHHKSEKKEPKEDDRQEKSLKLVLKVGGSAGGVQTPVPSPVVAASSSPSAAMSPHVGGNHHGEASSSFREKRKCEHDCSLSEDRLAMPSTQTALEPPPAKRPRHELSPQEGPFSPFQAPTERPSRDPRTCTLKKVSEKSPLQMLLYHLLDNLQKRDPKEFFTWPVSDVLAPGYSNIIHSPMDFSTMRKKIDDGDYSCVSEFRDDLKLMCDNAMTYNRSDTVYYKSAKRMWHSGNKLMSKEQLLGLESSLSFFPELTSEDLGFDIRGVMSASPETKPATDTTDHPLPAEVPSIGSPEAAKKCKSGPEEGSLEDQASNEILIQAQKAAQAAAGKLTLKRPNSKFSFLRQMPDGSTTLAILNPDCGANVNYLNYGTYSTYAPHYDSTFANLSKEESDLVYSTYGDELGFQYAESLLSFAKDCDYVMDMVDNLLDILTSGEHSKTVRVLEAHRNGIVPEEKDLLHFAKHDEVDNAEAEAAEVTQNDSRPPDALCALNDLTADSTVGDKSSPLDSADSDVNAVLQQKLQESTEMIQTLSRLQRERLSATPPAHLGHIQGASELELEL</sequence>
<dbReference type="VEuPathDB" id="VectorBase:ISCI012050"/>
<dbReference type="EMBL" id="ABJB010134059">
    <property type="status" value="NOT_ANNOTATED_CDS"/>
    <property type="molecule type" value="Genomic_DNA"/>
</dbReference>
<feature type="compositionally biased region" description="Basic and acidic residues" evidence="7">
    <location>
        <begin position="13"/>
        <end position="27"/>
    </location>
</feature>
<evidence type="ECO:0000259" key="8">
    <source>
        <dbReference type="PROSITE" id="PS50014"/>
    </source>
</evidence>
<keyword evidence="3 6" id="KW-0103">Bromodomain</keyword>
<dbReference type="EC" id="2.3.1.48" evidence="9"/>